<evidence type="ECO:0000313" key="3">
    <source>
        <dbReference type="Proteomes" id="UP000823927"/>
    </source>
</evidence>
<dbReference type="InterPro" id="IPR010359">
    <property type="entry name" value="IrrE_HExxH"/>
</dbReference>
<feature type="domain" description="IrrE N-terminal-like" evidence="1">
    <location>
        <begin position="51"/>
        <end position="180"/>
    </location>
</feature>
<organism evidence="2 3">
    <name type="scientific">Candidatus Scybalocola faecigallinarum</name>
    <dbReference type="NCBI Taxonomy" id="2840941"/>
    <lineage>
        <taxon>Bacteria</taxon>
        <taxon>Bacillati</taxon>
        <taxon>Bacillota</taxon>
        <taxon>Clostridia</taxon>
        <taxon>Lachnospirales</taxon>
        <taxon>Lachnospiraceae</taxon>
        <taxon>Lachnospiraceae incertae sedis</taxon>
        <taxon>Candidatus Scybalocola (ex Gilroy et al. 2021)</taxon>
    </lineage>
</organism>
<reference evidence="2" key="1">
    <citation type="submission" date="2020-10" db="EMBL/GenBank/DDBJ databases">
        <authorList>
            <person name="Gilroy R."/>
        </authorList>
    </citation>
    <scope>NUCLEOTIDE SEQUENCE</scope>
    <source>
        <strain evidence="2">CHK178-757</strain>
    </source>
</reference>
<dbReference type="Proteomes" id="UP000823927">
    <property type="component" value="Unassembled WGS sequence"/>
</dbReference>
<proteinExistence type="predicted"/>
<dbReference type="InterPro" id="IPR052345">
    <property type="entry name" value="Rad_response_metalloprotease"/>
</dbReference>
<dbReference type="Gene3D" id="1.10.10.2910">
    <property type="match status" value="1"/>
</dbReference>
<dbReference type="EMBL" id="DVIT01000019">
    <property type="protein sequence ID" value="HIS46929.1"/>
    <property type="molecule type" value="Genomic_DNA"/>
</dbReference>
<name>A0A9D1F405_9FIRM</name>
<sequence length="267" mass="31354">MNIERLRKIIQYSTDNRKDIESKVKKFYSFTGISSAQDVLNILQIVRPAFQRKGFLVLELPFADDEIGALCYRGDGLGYILINTSLPKVNANFAICHEIYHVFFKRSEFKSKVEFANDHYFEHEEEFAANLFAGMLLMPETSFRQMYGLFKKESEGNEQDTIIRLMNYYQVPYMAVLIRCYELELPDSNTLSEKLLNVDRAFVRNRFDELWLDASILNPSKKDDFPQLEALVERCGKEYIQDSYLNERTLEKVMKNMRTLYSEIKGE</sequence>
<comment type="caution">
    <text evidence="2">The sequence shown here is derived from an EMBL/GenBank/DDBJ whole genome shotgun (WGS) entry which is preliminary data.</text>
</comment>
<dbReference type="PANTHER" id="PTHR43236">
    <property type="entry name" value="ANTITOXIN HIGA1"/>
    <property type="match status" value="1"/>
</dbReference>
<reference evidence="2" key="2">
    <citation type="journal article" date="2021" name="PeerJ">
        <title>Extensive microbial diversity within the chicken gut microbiome revealed by metagenomics and culture.</title>
        <authorList>
            <person name="Gilroy R."/>
            <person name="Ravi A."/>
            <person name="Getino M."/>
            <person name="Pursley I."/>
            <person name="Horton D.L."/>
            <person name="Alikhan N.F."/>
            <person name="Baker D."/>
            <person name="Gharbi K."/>
            <person name="Hall N."/>
            <person name="Watson M."/>
            <person name="Adriaenssens E.M."/>
            <person name="Foster-Nyarko E."/>
            <person name="Jarju S."/>
            <person name="Secka A."/>
            <person name="Antonio M."/>
            <person name="Oren A."/>
            <person name="Chaudhuri R.R."/>
            <person name="La Ragione R."/>
            <person name="Hildebrand F."/>
            <person name="Pallen M.J."/>
        </authorList>
    </citation>
    <scope>NUCLEOTIDE SEQUENCE</scope>
    <source>
        <strain evidence="2">CHK178-757</strain>
    </source>
</reference>
<evidence type="ECO:0000313" key="2">
    <source>
        <dbReference type="EMBL" id="HIS46929.1"/>
    </source>
</evidence>
<gene>
    <name evidence="2" type="ORF">IAB46_05065</name>
</gene>
<dbReference type="PANTHER" id="PTHR43236:SF1">
    <property type="entry name" value="BLL7220 PROTEIN"/>
    <property type="match status" value="1"/>
</dbReference>
<dbReference type="Pfam" id="PF06114">
    <property type="entry name" value="Peptidase_M78"/>
    <property type="match status" value="1"/>
</dbReference>
<dbReference type="AlphaFoldDB" id="A0A9D1F405"/>
<accession>A0A9D1F405</accession>
<evidence type="ECO:0000259" key="1">
    <source>
        <dbReference type="Pfam" id="PF06114"/>
    </source>
</evidence>
<protein>
    <submittedName>
        <fullName evidence="2">ImmA/IrrE family metallo-endopeptidase</fullName>
    </submittedName>
</protein>